<dbReference type="Proteomes" id="UP001589605">
    <property type="component" value="Unassembled WGS sequence"/>
</dbReference>
<feature type="transmembrane region" description="Helical" evidence="5">
    <location>
        <begin position="173"/>
        <end position="201"/>
    </location>
</feature>
<dbReference type="EMBL" id="JBHMEZ010000003">
    <property type="protein sequence ID" value="MFB9052820.1"/>
    <property type="molecule type" value="Genomic_DNA"/>
</dbReference>
<dbReference type="Pfam" id="PF04932">
    <property type="entry name" value="Wzy_C"/>
    <property type="match status" value="1"/>
</dbReference>
<dbReference type="PANTHER" id="PTHR37422">
    <property type="entry name" value="TEICHURONIC ACID BIOSYNTHESIS PROTEIN TUAE"/>
    <property type="match status" value="1"/>
</dbReference>
<feature type="transmembrane region" description="Helical" evidence="5">
    <location>
        <begin position="55"/>
        <end position="73"/>
    </location>
</feature>
<feature type="transmembrane region" description="Helical" evidence="5">
    <location>
        <begin position="290"/>
        <end position="311"/>
    </location>
</feature>
<name>A0ABV5F0A6_9FLAO</name>
<evidence type="ECO:0000256" key="4">
    <source>
        <dbReference type="ARBA" id="ARBA00023136"/>
    </source>
</evidence>
<dbReference type="PANTHER" id="PTHR37422:SF13">
    <property type="entry name" value="LIPOPOLYSACCHARIDE BIOSYNTHESIS PROTEIN PA4999-RELATED"/>
    <property type="match status" value="1"/>
</dbReference>
<feature type="transmembrane region" description="Helical" evidence="5">
    <location>
        <begin position="5"/>
        <end position="24"/>
    </location>
</feature>
<gene>
    <name evidence="7" type="ORF">ACFFVB_06970</name>
</gene>
<proteinExistence type="predicted"/>
<accession>A0ABV5F0A6</accession>
<evidence type="ECO:0000256" key="2">
    <source>
        <dbReference type="ARBA" id="ARBA00022692"/>
    </source>
</evidence>
<dbReference type="GO" id="GO:0016874">
    <property type="term" value="F:ligase activity"/>
    <property type="evidence" value="ECO:0007669"/>
    <property type="project" value="UniProtKB-KW"/>
</dbReference>
<feature type="transmembrane region" description="Helical" evidence="5">
    <location>
        <begin position="207"/>
        <end position="227"/>
    </location>
</feature>
<comment type="caution">
    <text evidence="7">The sequence shown here is derived from an EMBL/GenBank/DDBJ whole genome shotgun (WGS) entry which is preliminary data.</text>
</comment>
<keyword evidence="2 5" id="KW-0812">Transmembrane</keyword>
<keyword evidence="3 5" id="KW-1133">Transmembrane helix</keyword>
<protein>
    <submittedName>
        <fullName evidence="7">O-antigen ligase family protein</fullName>
    </submittedName>
</protein>
<dbReference type="RefSeq" id="WP_382381996.1">
    <property type="nucleotide sequence ID" value="NZ_JBHMEZ010000003.1"/>
</dbReference>
<feature type="transmembrane region" description="Helical" evidence="5">
    <location>
        <begin position="317"/>
        <end position="334"/>
    </location>
</feature>
<evidence type="ECO:0000256" key="3">
    <source>
        <dbReference type="ARBA" id="ARBA00022989"/>
    </source>
</evidence>
<feature type="domain" description="O-antigen ligase-related" evidence="6">
    <location>
        <begin position="173"/>
        <end position="307"/>
    </location>
</feature>
<keyword evidence="8" id="KW-1185">Reference proteome</keyword>
<sequence>MKFSFYIWIFYLIILPFYVMPSGTPQMADILGVLLIAIHIKEIVISATKNDFFRYLIYFTFYTLFVGVFWFAYLGDPELIQSPINYLYCFFFMSSIFSYFKDPQFIKLTIYGVLISIALQIALWPFIPYQGARVQLFFNNPNQLALWALCLLIFSSALSLIHNKKSVIFPVIYVLSSFAIFLSASRSALVGCFVFWIVFFFKSKRNFISITLIFILLIMIVVTTEAINFEDSPLINYAINRLSGENISSDSSLGGRGYDRILNFPQYLVLGAGEGGVEYRFDSPIELHNTFLTMLFSYGLLGFFFFLKSFYEIARGATKYILILLLILSMHLNAHMSFRVPLLWMTLASLFYAKEYLNSDKTA</sequence>
<evidence type="ECO:0000256" key="5">
    <source>
        <dbReference type="SAM" id="Phobius"/>
    </source>
</evidence>
<evidence type="ECO:0000313" key="8">
    <source>
        <dbReference type="Proteomes" id="UP001589605"/>
    </source>
</evidence>
<feature type="transmembrane region" description="Helical" evidence="5">
    <location>
        <begin position="144"/>
        <end position="161"/>
    </location>
</feature>
<organism evidence="7 8">
    <name type="scientific">Formosa undariae</name>
    <dbReference type="NCBI Taxonomy" id="1325436"/>
    <lineage>
        <taxon>Bacteria</taxon>
        <taxon>Pseudomonadati</taxon>
        <taxon>Bacteroidota</taxon>
        <taxon>Flavobacteriia</taxon>
        <taxon>Flavobacteriales</taxon>
        <taxon>Flavobacteriaceae</taxon>
        <taxon>Formosa</taxon>
    </lineage>
</organism>
<feature type="transmembrane region" description="Helical" evidence="5">
    <location>
        <begin position="30"/>
        <end position="48"/>
    </location>
</feature>
<dbReference type="InterPro" id="IPR007016">
    <property type="entry name" value="O-antigen_ligase-rel_domated"/>
</dbReference>
<evidence type="ECO:0000313" key="7">
    <source>
        <dbReference type="EMBL" id="MFB9052820.1"/>
    </source>
</evidence>
<keyword evidence="4 5" id="KW-0472">Membrane</keyword>
<evidence type="ECO:0000256" key="1">
    <source>
        <dbReference type="ARBA" id="ARBA00004141"/>
    </source>
</evidence>
<keyword evidence="7" id="KW-0436">Ligase</keyword>
<evidence type="ECO:0000259" key="6">
    <source>
        <dbReference type="Pfam" id="PF04932"/>
    </source>
</evidence>
<dbReference type="InterPro" id="IPR051533">
    <property type="entry name" value="WaaL-like"/>
</dbReference>
<reference evidence="7 8" key="1">
    <citation type="submission" date="2024-09" db="EMBL/GenBank/DDBJ databases">
        <authorList>
            <person name="Sun Q."/>
            <person name="Mori K."/>
        </authorList>
    </citation>
    <scope>NUCLEOTIDE SEQUENCE [LARGE SCALE GENOMIC DNA]</scope>
    <source>
        <strain evidence="7 8">CECT 8286</strain>
    </source>
</reference>
<comment type="subcellular location">
    <subcellularLocation>
        <location evidence="1">Membrane</location>
        <topology evidence="1">Multi-pass membrane protein</topology>
    </subcellularLocation>
</comment>
<feature type="transmembrane region" description="Helical" evidence="5">
    <location>
        <begin position="105"/>
        <end position="124"/>
    </location>
</feature>